<protein>
    <submittedName>
        <fullName evidence="1">Uncharacterized protein</fullName>
    </submittedName>
</protein>
<name>A0ABR9ICK7_9PSEU</name>
<dbReference type="RefSeq" id="WP_158104341.1">
    <property type="nucleotide sequence ID" value="NZ_JADBEG010000001.1"/>
</dbReference>
<reference evidence="1 2" key="1">
    <citation type="submission" date="2020-10" db="EMBL/GenBank/DDBJ databases">
        <title>Sequencing the genomes of 1000 actinobacteria strains.</title>
        <authorList>
            <person name="Klenk H.-P."/>
        </authorList>
    </citation>
    <scope>NUCLEOTIDE SEQUENCE [LARGE SCALE GENOMIC DNA]</scope>
    <source>
        <strain evidence="1 2">DSM 44653</strain>
    </source>
</reference>
<sequence length="172" mass="19063">MSIRSQKEAANGCVKETPEWVTAQVANLFDKEGMGVNQLRGSEARELVQLICPAGRFPGKSKQQLADELGEELLRLLPEVATVLVAHIMTRYRKKARRELRGDIHAAAKEALLILFGLRGSASANLSSADRRDKATGRLRRAGIHMEPETFSKNYQDACIEALGNCLYELIK</sequence>
<gene>
    <name evidence="1" type="ORF">H4696_008025</name>
</gene>
<proteinExistence type="predicted"/>
<comment type="caution">
    <text evidence="1">The sequence shown here is derived from an EMBL/GenBank/DDBJ whole genome shotgun (WGS) entry which is preliminary data.</text>
</comment>
<dbReference type="EMBL" id="JADBEG010000001">
    <property type="protein sequence ID" value="MBE1500925.1"/>
    <property type="molecule type" value="Genomic_DNA"/>
</dbReference>
<evidence type="ECO:0000313" key="1">
    <source>
        <dbReference type="EMBL" id="MBE1500925.1"/>
    </source>
</evidence>
<evidence type="ECO:0000313" key="2">
    <source>
        <dbReference type="Proteomes" id="UP000631670"/>
    </source>
</evidence>
<keyword evidence="2" id="KW-1185">Reference proteome</keyword>
<organism evidence="1 2">
    <name type="scientific">Amycolatopsis lexingtonensis</name>
    <dbReference type="NCBI Taxonomy" id="218822"/>
    <lineage>
        <taxon>Bacteria</taxon>
        <taxon>Bacillati</taxon>
        <taxon>Actinomycetota</taxon>
        <taxon>Actinomycetes</taxon>
        <taxon>Pseudonocardiales</taxon>
        <taxon>Pseudonocardiaceae</taxon>
        <taxon>Amycolatopsis</taxon>
    </lineage>
</organism>
<accession>A0ABR9ICK7</accession>
<dbReference type="Proteomes" id="UP000631670">
    <property type="component" value="Unassembled WGS sequence"/>
</dbReference>